<sequence length="165" mass="18106">MTVDRPLPASQQPSACFSCHALGIASTSALGVYMFYQAKKANSSTHRFTCALFGLDNDKYLSSTDTNDKNAKCKSLPVWFVHLTVYIAPDDDTLDHTNSLLNNTKTGSTIIFPLLNSATSNITNSQSTSCFFIFASHRVSSLFKDISRQRIAAGGGLQRSLEERR</sequence>
<protein>
    <submittedName>
        <fullName evidence="1">Uncharacterized protein</fullName>
    </submittedName>
</protein>
<dbReference type="OrthoDB" id="9988593at2759"/>
<gene>
    <name evidence="1" type="ORF">RFH988_LOCUS29495</name>
</gene>
<evidence type="ECO:0000313" key="2">
    <source>
        <dbReference type="Proteomes" id="UP000663882"/>
    </source>
</evidence>
<dbReference type="EMBL" id="CAJNOO010002783">
    <property type="protein sequence ID" value="CAF1296649.1"/>
    <property type="molecule type" value="Genomic_DNA"/>
</dbReference>
<accession>A0A815DDZ8</accession>
<reference evidence="1" key="1">
    <citation type="submission" date="2021-02" db="EMBL/GenBank/DDBJ databases">
        <authorList>
            <person name="Nowell W R."/>
        </authorList>
    </citation>
    <scope>NUCLEOTIDE SEQUENCE</scope>
</reference>
<name>A0A815DDZ8_9BILA</name>
<proteinExistence type="predicted"/>
<dbReference type="Proteomes" id="UP000663882">
    <property type="component" value="Unassembled WGS sequence"/>
</dbReference>
<comment type="caution">
    <text evidence="1">The sequence shown here is derived from an EMBL/GenBank/DDBJ whole genome shotgun (WGS) entry which is preliminary data.</text>
</comment>
<evidence type="ECO:0000313" key="1">
    <source>
        <dbReference type="EMBL" id="CAF1296649.1"/>
    </source>
</evidence>
<organism evidence="1 2">
    <name type="scientific">Rotaria sordida</name>
    <dbReference type="NCBI Taxonomy" id="392033"/>
    <lineage>
        <taxon>Eukaryota</taxon>
        <taxon>Metazoa</taxon>
        <taxon>Spiralia</taxon>
        <taxon>Gnathifera</taxon>
        <taxon>Rotifera</taxon>
        <taxon>Eurotatoria</taxon>
        <taxon>Bdelloidea</taxon>
        <taxon>Philodinida</taxon>
        <taxon>Philodinidae</taxon>
        <taxon>Rotaria</taxon>
    </lineage>
</organism>
<dbReference type="AlphaFoldDB" id="A0A815DDZ8"/>